<dbReference type="Proteomes" id="UP001157109">
    <property type="component" value="Unassembled WGS sequence"/>
</dbReference>
<organism evidence="2 3">
    <name type="scientific">Arsenicicoccus piscis</name>
    <dbReference type="NCBI Taxonomy" id="673954"/>
    <lineage>
        <taxon>Bacteria</taxon>
        <taxon>Bacillati</taxon>
        <taxon>Actinomycetota</taxon>
        <taxon>Actinomycetes</taxon>
        <taxon>Micrococcales</taxon>
        <taxon>Intrasporangiaceae</taxon>
        <taxon>Arsenicicoccus</taxon>
    </lineage>
</organism>
<accession>A0ABQ6HPK6</accession>
<dbReference type="Pfam" id="PF12502">
    <property type="entry name" value="DUF3710"/>
    <property type="match status" value="1"/>
</dbReference>
<dbReference type="RefSeq" id="WP_241444695.1">
    <property type="nucleotide sequence ID" value="NZ_BSUJ01000001.1"/>
</dbReference>
<dbReference type="EMBL" id="BSUJ01000001">
    <property type="protein sequence ID" value="GMA19500.1"/>
    <property type="molecule type" value="Genomic_DNA"/>
</dbReference>
<feature type="region of interest" description="Disordered" evidence="1">
    <location>
        <begin position="234"/>
        <end position="260"/>
    </location>
</feature>
<evidence type="ECO:0008006" key="4">
    <source>
        <dbReference type="Google" id="ProtNLM"/>
    </source>
</evidence>
<sequence>MALFRRKKHDASTDPDVPDTTDPTTGSEAEAEHDDVAADDARPSGTELGGTGRKVRANGPHDESEVDGLGGRLDLGALWLPGLDGLELRLEIDEASGTVTGVTAVMADSSLALHAYAAPRTLGIWDDIRDEIAASVETNGGTARVEDGLFGTELAVELPAQDAAGRRVLQPGRFLGVDGPRWFVRGFLAGPAATDAEVAAPLLSLLADAVVVRGADAMAPRELLPLRIPEQAVAQDGVDPTDPVDDLQPFERGPEITEIR</sequence>
<gene>
    <name evidence="2" type="ORF">GCM10025862_15210</name>
</gene>
<evidence type="ECO:0000256" key="1">
    <source>
        <dbReference type="SAM" id="MobiDB-lite"/>
    </source>
</evidence>
<evidence type="ECO:0000313" key="2">
    <source>
        <dbReference type="EMBL" id="GMA19500.1"/>
    </source>
</evidence>
<keyword evidence="3" id="KW-1185">Reference proteome</keyword>
<comment type="caution">
    <text evidence="2">The sequence shown here is derived from an EMBL/GenBank/DDBJ whole genome shotgun (WGS) entry which is preliminary data.</text>
</comment>
<dbReference type="InterPro" id="IPR022183">
    <property type="entry name" value="DUF3710"/>
</dbReference>
<evidence type="ECO:0000313" key="3">
    <source>
        <dbReference type="Proteomes" id="UP001157109"/>
    </source>
</evidence>
<name>A0ABQ6HPK6_9MICO</name>
<proteinExistence type="predicted"/>
<feature type="region of interest" description="Disordered" evidence="1">
    <location>
        <begin position="1"/>
        <end position="70"/>
    </location>
</feature>
<reference evidence="3" key="1">
    <citation type="journal article" date="2019" name="Int. J. Syst. Evol. Microbiol.">
        <title>The Global Catalogue of Microorganisms (GCM) 10K type strain sequencing project: providing services to taxonomists for standard genome sequencing and annotation.</title>
        <authorList>
            <consortium name="The Broad Institute Genomics Platform"/>
            <consortium name="The Broad Institute Genome Sequencing Center for Infectious Disease"/>
            <person name="Wu L."/>
            <person name="Ma J."/>
        </authorList>
    </citation>
    <scope>NUCLEOTIDE SEQUENCE [LARGE SCALE GENOMIC DNA]</scope>
    <source>
        <strain evidence="3">NBRC 105830</strain>
    </source>
</reference>
<protein>
    <recommendedName>
        <fullName evidence="4">DUF3710 domain-containing protein</fullName>
    </recommendedName>
</protein>
<feature type="compositionally biased region" description="Low complexity" evidence="1">
    <location>
        <begin position="14"/>
        <end position="25"/>
    </location>
</feature>